<dbReference type="SUPFAM" id="SSF56349">
    <property type="entry name" value="DNA breaking-rejoining enzymes"/>
    <property type="match status" value="1"/>
</dbReference>
<dbReference type="Gene3D" id="1.10.443.10">
    <property type="entry name" value="Intergrase catalytic core"/>
    <property type="match status" value="1"/>
</dbReference>
<organism evidence="7 8">
    <name type="scientific">Mytilus edulis</name>
    <name type="common">Blue mussel</name>
    <dbReference type="NCBI Taxonomy" id="6550"/>
    <lineage>
        <taxon>Eukaryota</taxon>
        <taxon>Metazoa</taxon>
        <taxon>Spiralia</taxon>
        <taxon>Lophotrochozoa</taxon>
        <taxon>Mollusca</taxon>
        <taxon>Bivalvia</taxon>
        <taxon>Autobranchia</taxon>
        <taxon>Pteriomorphia</taxon>
        <taxon>Mytilida</taxon>
        <taxon>Mytiloidea</taxon>
        <taxon>Mytilidae</taxon>
        <taxon>Mytilinae</taxon>
        <taxon>Mytilus</taxon>
    </lineage>
</organism>
<dbReference type="GO" id="GO:0015074">
    <property type="term" value="P:DNA integration"/>
    <property type="evidence" value="ECO:0007669"/>
    <property type="project" value="InterPro"/>
</dbReference>
<dbReference type="InterPro" id="IPR021893">
    <property type="entry name" value="ZMYM2-like_C"/>
</dbReference>
<dbReference type="Pfam" id="PF12012">
    <property type="entry name" value="DUF3504"/>
    <property type="match status" value="1"/>
</dbReference>
<reference evidence="7" key="1">
    <citation type="submission" date="2021-03" db="EMBL/GenBank/DDBJ databases">
        <authorList>
            <person name="Bekaert M."/>
        </authorList>
    </citation>
    <scope>NUCLEOTIDE SEQUENCE</scope>
</reference>
<dbReference type="PANTHER" id="PTHR21446">
    <property type="entry name" value="DUF3504 DOMAIN-CONTAINING PROTEIN"/>
    <property type="match status" value="1"/>
</dbReference>
<keyword evidence="8" id="KW-1185">Reference proteome</keyword>
<evidence type="ECO:0000313" key="8">
    <source>
        <dbReference type="Proteomes" id="UP000683360"/>
    </source>
</evidence>
<dbReference type="InterPro" id="IPR011010">
    <property type="entry name" value="DNA_brk_join_enz"/>
</dbReference>
<name>A0A8S3SAA0_MYTED</name>
<protein>
    <recommendedName>
        <fullName evidence="9">DUF3504 domain-containing protein</fullName>
    </recommendedName>
</protein>
<keyword evidence="2" id="KW-0597">Phosphoprotein</keyword>
<proteinExistence type="predicted"/>
<sequence>MNTVRDNLSSDKSITIITSGSYGEGLEMRGSDLDIMQVRKSIKVNADKQPDFNPSITYLSMDTDDVKPGFTQLRLEYSRGQYILECCEEHNGRLVTMTNDQLNTVLGYFITEVRNKKGLEYYPNTLYELIICIQRFLRQNDRSISILDDRDFSALRSVLDSKMKELSRNGIGLKTKKADVISADQETYMWSNNILGTDTPKKLCDTLLYCIGLNFALRAGQEHRNLRVGTNSQISLKISPTDGRKYLEYTEDVSKTNCGGLEHRKIQSKVVRAYQNTDCPERCIINMYQKYMSLRPNEGKCQAFYLRSKKYPTSDEWYDDCPIGVHQLQKTVSDLCKGAQFSGNFTNHSLRATAATRLYAAGVDEQLISEKTGHRSSAVRGYKRTCEDQLIMVDSVVNAKVHKTQDSTLTKSIVDKVDVKGDDPKNENGREISIDAGSVKINLKF</sequence>
<feature type="domain" description="ZMYM2-like/QRICH1 C-terminal" evidence="5">
    <location>
        <begin position="180"/>
        <end position="335"/>
    </location>
</feature>
<dbReference type="GO" id="GO:0006310">
    <property type="term" value="P:DNA recombination"/>
    <property type="evidence" value="ECO:0007669"/>
    <property type="project" value="UniProtKB-KW"/>
</dbReference>
<keyword evidence="4" id="KW-0233">DNA recombination</keyword>
<dbReference type="OrthoDB" id="2386521at2759"/>
<comment type="caution">
    <text evidence="7">The sequence shown here is derived from an EMBL/GenBank/DDBJ whole genome shotgun (WGS) entry which is preliminary data.</text>
</comment>
<evidence type="ECO:0000256" key="1">
    <source>
        <dbReference type="ARBA" id="ARBA00022499"/>
    </source>
</evidence>
<keyword evidence="3" id="KW-0832">Ubl conjugation</keyword>
<dbReference type="InterPro" id="IPR052787">
    <property type="entry name" value="MAVS"/>
</dbReference>
<feature type="domain" description="QRICH1-like" evidence="6">
    <location>
        <begin position="92"/>
        <end position="165"/>
    </location>
</feature>
<evidence type="ECO:0000256" key="4">
    <source>
        <dbReference type="ARBA" id="ARBA00023172"/>
    </source>
</evidence>
<keyword evidence="1" id="KW-1017">Isopeptide bond</keyword>
<evidence type="ECO:0000259" key="5">
    <source>
        <dbReference type="Pfam" id="PF12012"/>
    </source>
</evidence>
<evidence type="ECO:0000256" key="3">
    <source>
        <dbReference type="ARBA" id="ARBA00022843"/>
    </source>
</evidence>
<dbReference type="PANTHER" id="PTHR21446:SF12">
    <property type="entry name" value="POTASSIUM CHANNEL TETRAMERIZATION DOMAIN CONTAINING 1"/>
    <property type="match status" value="1"/>
</dbReference>
<dbReference type="InterPro" id="IPR013762">
    <property type="entry name" value="Integrase-like_cat_sf"/>
</dbReference>
<dbReference type="GO" id="GO:0003677">
    <property type="term" value="F:DNA binding"/>
    <property type="evidence" value="ECO:0007669"/>
    <property type="project" value="InterPro"/>
</dbReference>
<accession>A0A8S3SAA0</accession>
<evidence type="ECO:0000313" key="7">
    <source>
        <dbReference type="EMBL" id="CAG2215286.1"/>
    </source>
</evidence>
<evidence type="ECO:0000259" key="6">
    <source>
        <dbReference type="Pfam" id="PF25561"/>
    </source>
</evidence>
<dbReference type="AlphaFoldDB" id="A0A8S3SAA0"/>
<dbReference type="InterPro" id="IPR057926">
    <property type="entry name" value="QRICH1_dom"/>
</dbReference>
<dbReference type="EMBL" id="CAJPWZ010001439">
    <property type="protein sequence ID" value="CAG2215286.1"/>
    <property type="molecule type" value="Genomic_DNA"/>
</dbReference>
<gene>
    <name evidence="7" type="ORF">MEDL_29068</name>
</gene>
<dbReference type="Proteomes" id="UP000683360">
    <property type="component" value="Unassembled WGS sequence"/>
</dbReference>
<dbReference type="Pfam" id="PF25561">
    <property type="entry name" value="QRICH1"/>
    <property type="match status" value="1"/>
</dbReference>
<evidence type="ECO:0000256" key="2">
    <source>
        <dbReference type="ARBA" id="ARBA00022553"/>
    </source>
</evidence>
<evidence type="ECO:0008006" key="9">
    <source>
        <dbReference type="Google" id="ProtNLM"/>
    </source>
</evidence>